<proteinExistence type="predicted"/>
<keyword evidence="4" id="KW-1185">Reference proteome</keyword>
<name>A0A1I2ZDF4_9GAMM</name>
<dbReference type="InterPro" id="IPR006976">
    <property type="entry name" value="VanZ-like"/>
</dbReference>
<organism evidence="3 4">
    <name type="scientific">Modicisalibacter xianhensis</name>
    <dbReference type="NCBI Taxonomy" id="442341"/>
    <lineage>
        <taxon>Bacteria</taxon>
        <taxon>Pseudomonadati</taxon>
        <taxon>Pseudomonadota</taxon>
        <taxon>Gammaproteobacteria</taxon>
        <taxon>Oceanospirillales</taxon>
        <taxon>Halomonadaceae</taxon>
        <taxon>Modicisalibacter</taxon>
    </lineage>
</organism>
<dbReference type="RefSeq" id="WP_092843796.1">
    <property type="nucleotide sequence ID" value="NZ_FOPY01000003.1"/>
</dbReference>
<gene>
    <name evidence="3" type="ORF">SAMN04487959_10344</name>
</gene>
<dbReference type="AlphaFoldDB" id="A0A1I2ZDF4"/>
<dbReference type="NCBIfam" id="NF037970">
    <property type="entry name" value="vanZ_1"/>
    <property type="match status" value="1"/>
</dbReference>
<dbReference type="STRING" id="442341.SAMN04487959_10344"/>
<protein>
    <submittedName>
        <fullName evidence="3">VanZ like family protein</fullName>
    </submittedName>
</protein>
<keyword evidence="1" id="KW-0812">Transmembrane</keyword>
<keyword evidence="1" id="KW-1133">Transmembrane helix</keyword>
<evidence type="ECO:0000256" key="1">
    <source>
        <dbReference type="SAM" id="Phobius"/>
    </source>
</evidence>
<dbReference type="PANTHER" id="PTHR28008:SF1">
    <property type="entry name" value="DOMAIN PROTEIN, PUTATIVE (AFU_ORTHOLOGUE AFUA_3G10980)-RELATED"/>
    <property type="match status" value="1"/>
</dbReference>
<reference evidence="3 4" key="1">
    <citation type="submission" date="2016-10" db="EMBL/GenBank/DDBJ databases">
        <authorList>
            <person name="de Groot N.N."/>
        </authorList>
    </citation>
    <scope>NUCLEOTIDE SEQUENCE [LARGE SCALE GENOMIC DNA]</scope>
    <source>
        <strain evidence="3 4">CGMCC 1.6848</strain>
    </source>
</reference>
<evidence type="ECO:0000313" key="3">
    <source>
        <dbReference type="EMBL" id="SFH35579.1"/>
    </source>
</evidence>
<keyword evidence="1" id="KW-0472">Membrane</keyword>
<feature type="transmembrane region" description="Helical" evidence="1">
    <location>
        <begin position="37"/>
        <end position="61"/>
    </location>
</feature>
<dbReference type="PANTHER" id="PTHR28008">
    <property type="entry name" value="DOMAIN PROTEIN, PUTATIVE (AFU_ORTHOLOGUE AFUA_3G10980)-RELATED"/>
    <property type="match status" value="1"/>
</dbReference>
<dbReference type="Proteomes" id="UP000199040">
    <property type="component" value="Unassembled WGS sequence"/>
</dbReference>
<feature type="domain" description="VanZ-like" evidence="2">
    <location>
        <begin position="48"/>
        <end position="118"/>
    </location>
</feature>
<dbReference type="EMBL" id="FOPY01000003">
    <property type="protein sequence ID" value="SFH35579.1"/>
    <property type="molecule type" value="Genomic_DNA"/>
</dbReference>
<evidence type="ECO:0000313" key="4">
    <source>
        <dbReference type="Proteomes" id="UP000199040"/>
    </source>
</evidence>
<accession>A0A1I2ZDF4</accession>
<feature type="transmembrane region" description="Helical" evidence="1">
    <location>
        <begin position="101"/>
        <end position="118"/>
    </location>
</feature>
<feature type="transmembrane region" description="Helical" evidence="1">
    <location>
        <begin position="68"/>
        <end position="89"/>
    </location>
</feature>
<dbReference type="Pfam" id="PF04892">
    <property type="entry name" value="VanZ"/>
    <property type="match status" value="1"/>
</dbReference>
<feature type="transmembrane region" description="Helical" evidence="1">
    <location>
        <begin position="7"/>
        <end position="31"/>
    </location>
</feature>
<sequence>MPTRSRLAWVSAIFFLFFLLFAVGGLIPGALRDTIEVWLGLPFSVPPVAHFMLFVAMAFCLPWAWPRLHVAGTLVIMLVLGAVVELLQAWIPGRTPSLEDFLLDTLGAGLGCLIYLWVNRNAETTAVSLNKEN</sequence>
<evidence type="ECO:0000259" key="2">
    <source>
        <dbReference type="Pfam" id="PF04892"/>
    </source>
</evidence>